<evidence type="ECO:0000313" key="1">
    <source>
        <dbReference type="EMBL" id="QYN80130.1"/>
    </source>
</evidence>
<dbReference type="InterPro" id="IPR055618">
    <property type="entry name" value="DUF7194"/>
</dbReference>
<organism evidence="1 2">
    <name type="scientific">Kosakonia phage Kc263</name>
    <dbReference type="NCBI Taxonomy" id="2863194"/>
    <lineage>
        <taxon>Viruses</taxon>
        <taxon>Duplodnaviria</taxon>
        <taxon>Heunggongvirae</taxon>
        <taxon>Uroviricota</taxon>
        <taxon>Caudoviricetes</taxon>
        <taxon>Chimalliviridae</taxon>
        <taxon>Branisovskavirus</taxon>
        <taxon>Branisovskavirus Kc263</taxon>
    </lineage>
</organism>
<evidence type="ECO:0000313" key="2">
    <source>
        <dbReference type="Proteomes" id="UP000828443"/>
    </source>
</evidence>
<dbReference type="GeneID" id="77953307"/>
<accession>A0AAE7WFX2</accession>
<name>A0AAE7WFX2_9CAUD</name>
<protein>
    <submittedName>
        <fullName evidence="1">Uncharacterized protein</fullName>
    </submittedName>
</protein>
<dbReference type="Proteomes" id="UP000828443">
    <property type="component" value="Segment"/>
</dbReference>
<reference evidence="1" key="1">
    <citation type="journal article" date="2021" name="Viruses">
        <title>Novel Viruses That Lyse Plant and Human Strains of Kosakonia cowanii.</title>
        <authorList>
            <person name="Petrzik K."/>
            <person name="Brazdova S."/>
            <person name="Krawczyk K."/>
        </authorList>
    </citation>
    <scope>NUCLEOTIDE SEQUENCE</scope>
</reference>
<proteinExistence type="predicted"/>
<dbReference type="RefSeq" id="YP_010676942.1">
    <property type="nucleotide sequence ID" value="NC_071015.1"/>
</dbReference>
<dbReference type="KEGG" id="vg:77953307"/>
<sequence length="209" mass="23126">MSENIIPAVWAAGKFEAEAPFNQIVKADAYYTVEAVRTVSEMLALKVDLYKLVFQPAGVAQENYQDLLDNAKSLNAVVITLTSKNAAPVYVLSNYLKSFPLVDGVIYERVCIIADLGACPPTLKDRINSATDHFKNYLKDSVGIANARVTIGTVPQRAYVSKEQAQIWENSRQLAITSEPSDLLNLETANKTIIAQRAYITQLENQLKK</sequence>
<dbReference type="EMBL" id="MZ348422">
    <property type="protein sequence ID" value="QYN80130.1"/>
    <property type="molecule type" value="Genomic_DNA"/>
</dbReference>
<keyword evidence="2" id="KW-1185">Reference proteome</keyword>
<dbReference type="Pfam" id="PF23824">
    <property type="entry name" value="DUF7194"/>
    <property type="match status" value="1"/>
</dbReference>